<dbReference type="PANTHER" id="PTHR31204:SF1">
    <property type="entry name" value="SIGMA INTRACELLULAR RECEPTOR 2"/>
    <property type="match status" value="1"/>
</dbReference>
<dbReference type="Pfam" id="PF05241">
    <property type="entry name" value="EBP"/>
    <property type="match status" value="1"/>
</dbReference>
<comment type="caution">
    <text evidence="8">The sequence shown here is derived from an EMBL/GenBank/DDBJ whole genome shotgun (WGS) entry which is preliminary data.</text>
</comment>
<dbReference type="VEuPathDB" id="FungiDB:CAGL0F01991g"/>
<keyword evidence="5 7" id="KW-1133">Transmembrane helix</keyword>
<feature type="transmembrane region" description="Helical" evidence="7">
    <location>
        <begin position="112"/>
        <end position="137"/>
    </location>
</feature>
<comment type="similarity">
    <text evidence="2">Belongs to the TMEM97/sigma-2 receptor family.</text>
</comment>
<dbReference type="GO" id="GO:0005789">
    <property type="term" value="C:endoplasmic reticulum membrane"/>
    <property type="evidence" value="ECO:0007669"/>
    <property type="project" value="UniProtKB-SubCell"/>
</dbReference>
<keyword evidence="3 7" id="KW-0812">Transmembrane</keyword>
<dbReference type="OrthoDB" id="433124at2759"/>
<organism evidence="8 9">
    <name type="scientific">Candida glabrata</name>
    <name type="common">Yeast</name>
    <name type="synonym">Torulopsis glabrata</name>
    <dbReference type="NCBI Taxonomy" id="5478"/>
    <lineage>
        <taxon>Eukaryota</taxon>
        <taxon>Fungi</taxon>
        <taxon>Dikarya</taxon>
        <taxon>Ascomycota</taxon>
        <taxon>Saccharomycotina</taxon>
        <taxon>Saccharomycetes</taxon>
        <taxon>Saccharomycetales</taxon>
        <taxon>Saccharomycetaceae</taxon>
        <taxon>Nakaseomyces</taxon>
    </lineage>
</organism>
<proteinExistence type="inferred from homology"/>
<protein>
    <recommendedName>
        <fullName evidence="7">Efficient mitochondria targeting-associated protein 19</fullName>
    </recommendedName>
</protein>
<evidence type="ECO:0000256" key="2">
    <source>
        <dbReference type="ARBA" id="ARBA00009096"/>
    </source>
</evidence>
<dbReference type="VEuPathDB" id="FungiDB:GWK60_F01749"/>
<keyword evidence="4 7" id="KW-0256">Endoplasmic reticulum</keyword>
<dbReference type="PROSITE" id="PS51751">
    <property type="entry name" value="EXPERA"/>
    <property type="match status" value="1"/>
</dbReference>
<dbReference type="PIRSF" id="PIRSF031032">
    <property type="entry name" value="TMP_97_prd"/>
    <property type="match status" value="1"/>
</dbReference>
<dbReference type="VEuPathDB" id="FungiDB:GVI51_F01749"/>
<dbReference type="Proteomes" id="UP000054886">
    <property type="component" value="Unassembled WGS sequence"/>
</dbReference>
<evidence type="ECO:0000313" key="9">
    <source>
        <dbReference type="Proteomes" id="UP000054886"/>
    </source>
</evidence>
<evidence type="ECO:0000256" key="7">
    <source>
        <dbReference type="PIRNR" id="PIRNR031032"/>
    </source>
</evidence>
<comment type="subcellular location">
    <subcellularLocation>
        <location evidence="1">Endoplasmic reticulum membrane</location>
        <topology evidence="1">Multi-pass membrane protein</topology>
    </subcellularLocation>
</comment>
<evidence type="ECO:0000256" key="5">
    <source>
        <dbReference type="ARBA" id="ARBA00022989"/>
    </source>
</evidence>
<dbReference type="InterPro" id="IPR033118">
    <property type="entry name" value="EXPERA"/>
</dbReference>
<evidence type="ECO:0000256" key="3">
    <source>
        <dbReference type="ARBA" id="ARBA00022692"/>
    </source>
</evidence>
<sequence>MISSLSVFEEKFYYYYCLVHIPITVLVDSSVAVPDKWVLLPGLVQWHIRQNNDFLLYEKPMWLQLFVWWELVFQLPLFFYFAHQFKKIWALRSKDTKNAKAERASTKKSLYLWLRVYGLNAALTTWICIVVILYRGYYPFTLDASRIAGTKLEVRDTLALMGLYLPTFLLPLRLCMLQQ</sequence>
<feature type="transmembrane region" description="Helical" evidence="7">
    <location>
        <begin position="12"/>
        <end position="33"/>
    </location>
</feature>
<keyword evidence="6 7" id="KW-0472">Membrane</keyword>
<evidence type="ECO:0000313" key="8">
    <source>
        <dbReference type="EMBL" id="KTB12338.1"/>
    </source>
</evidence>
<accession>A0A0W0DKL3</accession>
<feature type="transmembrane region" description="Helical" evidence="7">
    <location>
        <begin position="157"/>
        <end position="176"/>
    </location>
</feature>
<dbReference type="AlphaFoldDB" id="A0A0W0DKL3"/>
<feature type="transmembrane region" description="Helical" evidence="7">
    <location>
        <begin position="61"/>
        <end position="82"/>
    </location>
</feature>
<dbReference type="VEuPathDB" id="FungiDB:B1J91_F01991g"/>
<reference evidence="8 9" key="1">
    <citation type="submission" date="2015-10" db="EMBL/GenBank/DDBJ databases">
        <title>Draft genomes sequences of Candida glabrata isolates 1A, 1B, 2A, 2B, 3A and 3B.</title>
        <authorList>
            <person name="Haavelsrud O.E."/>
            <person name="Gaustad P."/>
        </authorList>
    </citation>
    <scope>NUCLEOTIDE SEQUENCE [LARGE SCALE GENOMIC DNA]</scope>
    <source>
        <strain evidence="8">910700640</strain>
    </source>
</reference>
<evidence type="ECO:0000256" key="6">
    <source>
        <dbReference type="ARBA" id="ARBA00023136"/>
    </source>
</evidence>
<dbReference type="InterPro" id="IPR051987">
    <property type="entry name" value="Sigma-2_receptor-like"/>
</dbReference>
<dbReference type="PANTHER" id="PTHR31204">
    <property type="entry name" value="SIGMA INTRACELLULAR RECEPTOR 2"/>
    <property type="match status" value="1"/>
</dbReference>
<dbReference type="EMBL" id="LLZZ01000022">
    <property type="protein sequence ID" value="KTB12338.1"/>
    <property type="molecule type" value="Genomic_DNA"/>
</dbReference>
<gene>
    <name evidence="8" type="ORF">AO440_001185</name>
</gene>
<dbReference type="VEuPathDB" id="FungiDB:GW608_F01727"/>
<evidence type="ECO:0000256" key="4">
    <source>
        <dbReference type="ARBA" id="ARBA00022824"/>
    </source>
</evidence>
<dbReference type="GO" id="GO:0006626">
    <property type="term" value="P:protein targeting to mitochondrion"/>
    <property type="evidence" value="ECO:0007669"/>
    <property type="project" value="EnsemblFungi"/>
</dbReference>
<evidence type="ECO:0000256" key="1">
    <source>
        <dbReference type="ARBA" id="ARBA00004477"/>
    </source>
</evidence>
<name>A0A0W0DKL3_CANGB</name>
<dbReference type="InterPro" id="IPR016964">
    <property type="entry name" value="Sigma2_recept"/>
</dbReference>